<dbReference type="InterPro" id="IPR002173">
    <property type="entry name" value="Carboh/pur_kinase_PfkB_CS"/>
</dbReference>
<dbReference type="SUPFAM" id="SSF53613">
    <property type="entry name" value="Ribokinase-like"/>
    <property type="match status" value="1"/>
</dbReference>
<dbReference type="Proteomes" id="UP000602745">
    <property type="component" value="Unassembled WGS sequence"/>
</dbReference>
<protein>
    <submittedName>
        <fullName evidence="6">Ribokinase</fullName>
    </submittedName>
</protein>
<dbReference type="RefSeq" id="WP_188409638.1">
    <property type="nucleotide sequence ID" value="NZ_BMCP01000002.1"/>
</dbReference>
<proteinExistence type="inferred from homology"/>
<dbReference type="CDD" id="cd01945">
    <property type="entry name" value="ribokinase_group_B"/>
    <property type="match status" value="1"/>
</dbReference>
<reference evidence="6" key="1">
    <citation type="journal article" date="2014" name="Int. J. Syst. Evol. Microbiol.">
        <title>Complete genome sequence of Corynebacterium casei LMG S-19264T (=DSM 44701T), isolated from a smear-ripened cheese.</title>
        <authorList>
            <consortium name="US DOE Joint Genome Institute (JGI-PGF)"/>
            <person name="Walter F."/>
            <person name="Albersmeier A."/>
            <person name="Kalinowski J."/>
            <person name="Ruckert C."/>
        </authorList>
    </citation>
    <scope>NUCLEOTIDE SEQUENCE</scope>
    <source>
        <strain evidence="6">CCM 7684</strain>
    </source>
</reference>
<evidence type="ECO:0000313" key="7">
    <source>
        <dbReference type="Proteomes" id="UP000602745"/>
    </source>
</evidence>
<reference evidence="6" key="2">
    <citation type="submission" date="2020-09" db="EMBL/GenBank/DDBJ databases">
        <authorList>
            <person name="Sun Q."/>
            <person name="Sedlacek I."/>
        </authorList>
    </citation>
    <scope>NUCLEOTIDE SEQUENCE</scope>
    <source>
        <strain evidence="6">CCM 7684</strain>
    </source>
</reference>
<dbReference type="Pfam" id="PF00294">
    <property type="entry name" value="PfkB"/>
    <property type="match status" value="1"/>
</dbReference>
<dbReference type="PANTHER" id="PTHR42774:SF3">
    <property type="entry name" value="KETOHEXOKINASE"/>
    <property type="match status" value="1"/>
</dbReference>
<dbReference type="GO" id="GO:0016301">
    <property type="term" value="F:kinase activity"/>
    <property type="evidence" value="ECO:0007669"/>
    <property type="project" value="UniProtKB-KW"/>
</dbReference>
<dbReference type="InterPro" id="IPR011611">
    <property type="entry name" value="PfkB_dom"/>
</dbReference>
<comment type="similarity">
    <text evidence="1 4">Belongs to the carbohydrate kinase PfkB family.</text>
</comment>
<dbReference type="EMBL" id="BMCP01000002">
    <property type="protein sequence ID" value="GGE43266.1"/>
    <property type="molecule type" value="Genomic_DNA"/>
</dbReference>
<dbReference type="Gene3D" id="3.40.1190.20">
    <property type="match status" value="1"/>
</dbReference>
<name>A0A8J2YHN9_9RHOB</name>
<dbReference type="PRINTS" id="PR00990">
    <property type="entry name" value="RIBOKINASE"/>
</dbReference>
<keyword evidence="7" id="KW-1185">Reference proteome</keyword>
<dbReference type="PROSITE" id="PS00584">
    <property type="entry name" value="PFKB_KINASES_2"/>
    <property type="match status" value="1"/>
</dbReference>
<dbReference type="InterPro" id="IPR002139">
    <property type="entry name" value="Ribo/fructo_kinase"/>
</dbReference>
<gene>
    <name evidence="6" type="ORF">GCM10007276_20670</name>
</gene>
<dbReference type="InterPro" id="IPR052562">
    <property type="entry name" value="Ketohexokinase-related"/>
</dbReference>
<evidence type="ECO:0000259" key="5">
    <source>
        <dbReference type="Pfam" id="PF00294"/>
    </source>
</evidence>
<evidence type="ECO:0000256" key="1">
    <source>
        <dbReference type="ARBA" id="ARBA00010688"/>
    </source>
</evidence>
<evidence type="ECO:0000256" key="2">
    <source>
        <dbReference type="ARBA" id="ARBA00022679"/>
    </source>
</evidence>
<evidence type="ECO:0000256" key="4">
    <source>
        <dbReference type="RuleBase" id="RU003704"/>
    </source>
</evidence>
<organism evidence="6 7">
    <name type="scientific">Agaricicola taiwanensis</name>
    <dbReference type="NCBI Taxonomy" id="591372"/>
    <lineage>
        <taxon>Bacteria</taxon>
        <taxon>Pseudomonadati</taxon>
        <taxon>Pseudomonadota</taxon>
        <taxon>Alphaproteobacteria</taxon>
        <taxon>Rhodobacterales</taxon>
        <taxon>Paracoccaceae</taxon>
        <taxon>Agaricicola</taxon>
    </lineage>
</organism>
<sequence length="297" mass="32900">MQALFIGQTYIDVTFLTDRLPTGDEKTIAHDYAVSFGGNAVTAAFCCARLGIAPDLLCSYADDWLGRMFMDMAAKYSIPIHARKVRESSLSFIMPNNGKRAIVRCRDDDYLHPFPNLNIREARALHVDGHQPDAALHYAKAFREAGRLTSLDGGAVRSNTEELLEFIDVAIVSDRMCEQMKLSHSGMLDHLREKGCKIGGITLGERGLVWYDETGQRREMPSLAIPKEKVIDTNGAGDVFHGAYVFSYLQNPDASWESHFQFSRAASAHKIQRLGNEAGLPTLDDVKAMLADASETV</sequence>
<keyword evidence="2 4" id="KW-0808">Transferase</keyword>
<comment type="caution">
    <text evidence="6">The sequence shown here is derived from an EMBL/GenBank/DDBJ whole genome shotgun (WGS) entry which is preliminary data.</text>
</comment>
<dbReference type="InterPro" id="IPR029056">
    <property type="entry name" value="Ribokinase-like"/>
</dbReference>
<accession>A0A8J2YHN9</accession>
<evidence type="ECO:0000313" key="6">
    <source>
        <dbReference type="EMBL" id="GGE43266.1"/>
    </source>
</evidence>
<dbReference type="AlphaFoldDB" id="A0A8J2YHN9"/>
<evidence type="ECO:0000256" key="3">
    <source>
        <dbReference type="ARBA" id="ARBA00022777"/>
    </source>
</evidence>
<feature type="domain" description="Carbohydrate kinase PfkB" evidence="5">
    <location>
        <begin position="4"/>
        <end position="282"/>
    </location>
</feature>
<keyword evidence="3 4" id="KW-0418">Kinase</keyword>
<dbReference type="PANTHER" id="PTHR42774">
    <property type="entry name" value="PHOSPHOTRANSFERASE SYSTEM TRANSPORT PROTEIN"/>
    <property type="match status" value="1"/>
</dbReference>